<dbReference type="EMBL" id="BAABLO010000003">
    <property type="protein sequence ID" value="GAA4715074.1"/>
    <property type="molecule type" value="Genomic_DNA"/>
</dbReference>
<accession>A0ABP8XVW5</accession>
<evidence type="ECO:0000313" key="2">
    <source>
        <dbReference type="Proteomes" id="UP001500556"/>
    </source>
</evidence>
<protein>
    <submittedName>
        <fullName evidence="1">DUF559 domain-containing protein</fullName>
    </submittedName>
</protein>
<sequence length="349" mass="37564">MNELPDLAAPFLAHEAVAAGWSARRVGGLLRRGHLVRLARGLYAPTRQWAAMSPDERHLALVHAAVRRVPRAVVSHRSAALVHGLPTPYGALGPVRMTVPADDRSSRAESWVQLHRGTTGLQHVELVAGLPVTTVARTVVDCFREDGLAQGLSVGDAALRSGTGSVADIQHVRQQQRRWPGVARAGIGIPLLDGRRESWLESFSAGAMAARDVPPGVPQVVVLDEWGQFVARVDVAWAELGIVGEADGRGKYLGDFDDGLGRGEDAAAARVVQAAQRESRVRELGLRVVRWDTTEIVRSPRSVVARWFAAARSADPGRVTAHLRCSCHRLPLTDCPSSTRKDGLGRLAG</sequence>
<comment type="caution">
    <text evidence="1">The sequence shown here is derived from an EMBL/GenBank/DDBJ whole genome shotgun (WGS) entry which is preliminary data.</text>
</comment>
<organism evidence="1 2">
    <name type="scientific">Pedococcus ginsenosidimutans</name>
    <dbReference type="NCBI Taxonomy" id="490570"/>
    <lineage>
        <taxon>Bacteria</taxon>
        <taxon>Bacillati</taxon>
        <taxon>Actinomycetota</taxon>
        <taxon>Actinomycetes</taxon>
        <taxon>Micrococcales</taxon>
        <taxon>Intrasporangiaceae</taxon>
        <taxon>Pedococcus</taxon>
    </lineage>
</organism>
<gene>
    <name evidence="1" type="ORF">GCM10025782_09460</name>
</gene>
<name>A0ABP8XVW5_9MICO</name>
<reference evidence="2" key="1">
    <citation type="journal article" date="2019" name="Int. J. Syst. Evol. Microbiol.">
        <title>The Global Catalogue of Microorganisms (GCM) 10K type strain sequencing project: providing services to taxonomists for standard genome sequencing and annotation.</title>
        <authorList>
            <consortium name="The Broad Institute Genomics Platform"/>
            <consortium name="The Broad Institute Genome Sequencing Center for Infectious Disease"/>
            <person name="Wu L."/>
            <person name="Ma J."/>
        </authorList>
    </citation>
    <scope>NUCLEOTIDE SEQUENCE [LARGE SCALE GENOMIC DNA]</scope>
    <source>
        <strain evidence="2">JCM 18961</strain>
    </source>
</reference>
<keyword evidence="2" id="KW-1185">Reference proteome</keyword>
<dbReference type="RefSeq" id="WP_345501520.1">
    <property type="nucleotide sequence ID" value="NZ_BAABLO010000003.1"/>
</dbReference>
<proteinExistence type="predicted"/>
<evidence type="ECO:0000313" key="1">
    <source>
        <dbReference type="EMBL" id="GAA4715074.1"/>
    </source>
</evidence>
<dbReference type="Proteomes" id="UP001500556">
    <property type="component" value="Unassembled WGS sequence"/>
</dbReference>